<reference evidence="2 3" key="1">
    <citation type="submission" date="2008-12" db="EMBL/GenBank/DDBJ databases">
        <title>The Genome Sequence of Brucella ceti M644/93/1.</title>
        <authorList>
            <consortium name="The Broad Institute Genome Sequencing Platform"/>
            <person name="Ward D."/>
            <person name="Young S.K."/>
            <person name="Kodira C.D."/>
            <person name="Zeng Q."/>
            <person name="Koehrsen M."/>
            <person name="Alvarado L."/>
            <person name="Berlin A."/>
            <person name="Borenstein D."/>
            <person name="Chen Z."/>
            <person name="Engels R."/>
            <person name="Freedman E."/>
            <person name="Gellesch M."/>
            <person name="Goldberg J."/>
            <person name="Griggs A."/>
            <person name="Gujja S."/>
            <person name="Heiman D."/>
            <person name="Hepburn T."/>
            <person name="Howarth C."/>
            <person name="Jen D."/>
            <person name="Larson L."/>
            <person name="Lewis B."/>
            <person name="Mehta T."/>
            <person name="Park D."/>
            <person name="Pearson M."/>
            <person name="Roberts A."/>
            <person name="Saif S."/>
            <person name="Shea T."/>
            <person name="Shenoy N."/>
            <person name="Sisk P."/>
            <person name="Stolte C."/>
            <person name="Sykes S."/>
            <person name="Walk T."/>
            <person name="White J."/>
            <person name="Yandava C."/>
            <person name="Whatmore A.M."/>
            <person name="Perrett L.L."/>
            <person name="O'Callaghan D."/>
            <person name="Nusbaum C."/>
            <person name="Galagan J."/>
            <person name="Birren B."/>
        </authorList>
    </citation>
    <scope>NUCLEOTIDE SEQUENCE [LARGE SCALE GENOMIC DNA]</scope>
    <source>
        <strain evidence="2 3">M644/93/1</strain>
    </source>
</reference>
<keyword evidence="3" id="KW-1185">Reference proteome</keyword>
<feature type="region of interest" description="Disordered" evidence="1">
    <location>
        <begin position="1"/>
        <end position="22"/>
    </location>
</feature>
<proteinExistence type="predicted"/>
<organism evidence="2 3">
    <name type="scientific">Brucella ceti M644/93/1</name>
    <dbReference type="NCBI Taxonomy" id="520459"/>
    <lineage>
        <taxon>Bacteria</taxon>
        <taxon>Pseudomonadati</taxon>
        <taxon>Pseudomonadota</taxon>
        <taxon>Alphaproteobacteria</taxon>
        <taxon>Hyphomicrobiales</taxon>
        <taxon>Brucellaceae</taxon>
        <taxon>Brucella/Ochrobactrum group</taxon>
        <taxon>Brucella</taxon>
    </lineage>
</organism>
<evidence type="ECO:0000313" key="3">
    <source>
        <dbReference type="Proteomes" id="UP000003990"/>
    </source>
</evidence>
<name>A0ABM9Z9N4_9HYPH</name>
<evidence type="ECO:0000256" key="1">
    <source>
        <dbReference type="SAM" id="MobiDB-lite"/>
    </source>
</evidence>
<gene>
    <name evidence="2" type="ORF">BAIG_00830</name>
</gene>
<accession>A0ABM9Z9N4</accession>
<dbReference type="Proteomes" id="UP000003990">
    <property type="component" value="Unassembled WGS sequence"/>
</dbReference>
<evidence type="ECO:0000313" key="2">
    <source>
        <dbReference type="EMBL" id="EEX96442.1"/>
    </source>
</evidence>
<dbReference type="EMBL" id="DS999669">
    <property type="protein sequence ID" value="EEX96442.1"/>
    <property type="molecule type" value="Genomic_DNA"/>
</dbReference>
<sequence>MVRKQRTGEHNLQNQNQIGREETEMSSLLPPLHDGHAPIYLHHAFHEAVDACEDWPLDSAEPVVQVNGKITRISVVFRRLWNCTDTVPRDTLEALKEIVPSTLVRSERWRDNSTFAEAARVMRSVLEMRKARALPAYY</sequence>
<protein>
    <submittedName>
        <fullName evidence="2">Uncharacterized protein</fullName>
    </submittedName>
</protein>